<evidence type="ECO:0000313" key="3">
    <source>
        <dbReference type="EMBL" id="KRV48051.1"/>
    </source>
</evidence>
<dbReference type="EMBL" id="LLZU01000033">
    <property type="protein sequence ID" value="KRV48051.1"/>
    <property type="molecule type" value="Genomic_DNA"/>
</dbReference>
<accession>A0A0T6LPM9</accession>
<comment type="caution">
    <text evidence="3">The sequence shown here is derived from an EMBL/GenBank/DDBJ whole genome shotgun (WGS) entry which is preliminary data.</text>
</comment>
<dbReference type="Proteomes" id="UP000050867">
    <property type="component" value="Unassembled WGS sequence"/>
</dbReference>
<keyword evidence="4" id="KW-1185">Reference proteome</keyword>
<gene>
    <name evidence="3" type="ORF">AQ490_26945</name>
</gene>
<dbReference type="SUPFAM" id="SSF47413">
    <property type="entry name" value="lambda repressor-like DNA-binding domains"/>
    <property type="match status" value="1"/>
</dbReference>
<sequence>MRVDPVWSSPRARELAARRHLGALIRLGREHHDWTLALLSSRLGCSASTLSRLERSPRVVDLALVQRAALEVGVPHHILVSSLAPPVTTAPAVTGGTAGPRADAEEAPMRRRTLIAATAAAGPTSLLQGLDEALAATPGPTAEPASLDHRLAEARALFDTGSHQGLLSTLPGLIGDAHAAAASRRPLDQARLSTVYSLASAVLVKVGGYDRARLTADRARTWAEVSGSPLASAAASRELAIVLRHQDQGAAAHRLMHLAAIDMEATGLRTDASAAAYAQVLCTLAYTAARGGQRTEALAMTDEARRAARRLSAAAPPGRLFTITPAGVDLYAVGVHWALGDAGAALEAGKSLRPDQFPTPERRARMSTDLARAWWAWGRPEQTTRELLAAYRASPGEVRDRPSIRSIVHELAERHPRVAGVRELTNAVTRPRQRDAAGTVGRLPFPASRASRT</sequence>
<dbReference type="STRING" id="76728.AQ490_26945"/>
<feature type="region of interest" description="Disordered" evidence="1">
    <location>
        <begin position="426"/>
        <end position="453"/>
    </location>
</feature>
<dbReference type="InterPro" id="IPR010982">
    <property type="entry name" value="Lambda_DNA-bd_dom_sf"/>
</dbReference>
<dbReference type="Pfam" id="PF13560">
    <property type="entry name" value="HTH_31"/>
    <property type="match status" value="1"/>
</dbReference>
<dbReference type="OrthoDB" id="3865941at2"/>
<dbReference type="AlphaFoldDB" id="A0A0T6LPM9"/>
<evidence type="ECO:0000256" key="1">
    <source>
        <dbReference type="SAM" id="MobiDB-lite"/>
    </source>
</evidence>
<dbReference type="PROSITE" id="PS50943">
    <property type="entry name" value="HTH_CROC1"/>
    <property type="match status" value="1"/>
</dbReference>
<proteinExistence type="predicted"/>
<keyword evidence="3" id="KW-0238">DNA-binding</keyword>
<dbReference type="Gene3D" id="1.10.260.40">
    <property type="entry name" value="lambda repressor-like DNA-binding domains"/>
    <property type="match status" value="1"/>
</dbReference>
<feature type="domain" description="HTH cro/C1-type" evidence="2">
    <location>
        <begin position="25"/>
        <end position="79"/>
    </location>
</feature>
<dbReference type="InterPro" id="IPR001387">
    <property type="entry name" value="Cro/C1-type_HTH"/>
</dbReference>
<evidence type="ECO:0000313" key="4">
    <source>
        <dbReference type="Proteomes" id="UP000050867"/>
    </source>
</evidence>
<name>A0A0T6LPM9_WENVI</name>
<dbReference type="SMART" id="SM00530">
    <property type="entry name" value="HTH_XRE"/>
    <property type="match status" value="1"/>
</dbReference>
<dbReference type="CDD" id="cd00093">
    <property type="entry name" value="HTH_XRE"/>
    <property type="match status" value="1"/>
</dbReference>
<protein>
    <submittedName>
        <fullName evidence="3">DNA-binding protein</fullName>
    </submittedName>
</protein>
<dbReference type="eggNOG" id="COG1396">
    <property type="taxonomic scope" value="Bacteria"/>
</dbReference>
<organism evidence="3 4">
    <name type="scientific">Wenjunlia vitaminophila</name>
    <name type="common">Streptomyces vitaminophilus</name>
    <dbReference type="NCBI Taxonomy" id="76728"/>
    <lineage>
        <taxon>Bacteria</taxon>
        <taxon>Bacillati</taxon>
        <taxon>Actinomycetota</taxon>
        <taxon>Actinomycetes</taxon>
        <taxon>Kitasatosporales</taxon>
        <taxon>Streptomycetaceae</taxon>
        <taxon>Wenjunlia</taxon>
    </lineage>
</organism>
<dbReference type="GO" id="GO:0003677">
    <property type="term" value="F:DNA binding"/>
    <property type="evidence" value="ECO:0007669"/>
    <property type="project" value="UniProtKB-KW"/>
</dbReference>
<reference evidence="3 4" key="1">
    <citation type="submission" date="2015-10" db="EMBL/GenBank/DDBJ databases">
        <title>Draft genome sequence of pyrrolomycin-producing Streptomyces vitaminophilus.</title>
        <authorList>
            <person name="Graham D.E."/>
            <person name="Mahan K.M."/>
            <person name="Klingeman D.M."/>
            <person name="Hettich R.L."/>
            <person name="Parry R.J."/>
        </authorList>
    </citation>
    <scope>NUCLEOTIDE SEQUENCE [LARGE SCALE GENOMIC DNA]</scope>
    <source>
        <strain evidence="3 4">ATCC 31673</strain>
    </source>
</reference>
<evidence type="ECO:0000259" key="2">
    <source>
        <dbReference type="PROSITE" id="PS50943"/>
    </source>
</evidence>
<dbReference type="RefSeq" id="WP_051087526.1">
    <property type="nucleotide sequence ID" value="NZ_LLZU01000033.1"/>
</dbReference>